<dbReference type="EMBL" id="SIHI01000034">
    <property type="protein sequence ID" value="TWT43074.1"/>
    <property type="molecule type" value="Genomic_DNA"/>
</dbReference>
<dbReference type="RefSeq" id="WP_146511883.1">
    <property type="nucleotide sequence ID" value="NZ_SIHI01000034.1"/>
</dbReference>
<gene>
    <name evidence="2" type="ORF">KOR42_45340</name>
</gene>
<dbReference type="Gene3D" id="3.80.10.10">
    <property type="entry name" value="Ribonuclease Inhibitor"/>
    <property type="match status" value="2"/>
</dbReference>
<accession>A0A5C5VX64</accession>
<organism evidence="2 3">
    <name type="scientific">Thalassoglobus neptunius</name>
    <dbReference type="NCBI Taxonomy" id="1938619"/>
    <lineage>
        <taxon>Bacteria</taxon>
        <taxon>Pseudomonadati</taxon>
        <taxon>Planctomycetota</taxon>
        <taxon>Planctomycetia</taxon>
        <taxon>Planctomycetales</taxon>
        <taxon>Planctomycetaceae</taxon>
        <taxon>Thalassoglobus</taxon>
    </lineage>
</organism>
<sequence length="350" mass="38980" precursor="true">MVSKYCLLASIALCLISDSAHTQELQLETDEGNIASHEDAVVVCYCGNAGWLVSQQNTNSCLRQLPQLDELILFDNVVTAPEIKYISTLNKLKSLTIGYSGSPVSLNGDFSPLLGLKNLETLEICVNNLSHQQLMTLEGMNSLECLWICPANNVFEVTDEFADCLMTFSKLEVLHIDYANSLTNDFVKRISSLQRLTHLDIASVRFSDRALELVATIPNLQSLRIRSPQFTNQGIHFLTESVTIESLDIDSNKVSKDILKSLAAMKQLKKIHLPINEMSAIDFKYVSELESLEVLSIPDAHFHDDALVVLSGHRSIRELIIDRADLTKESLQVFASLPNLEKVSIKSSQK</sequence>
<dbReference type="OrthoDB" id="269606at2"/>
<evidence type="ECO:0000256" key="1">
    <source>
        <dbReference type="SAM" id="SignalP"/>
    </source>
</evidence>
<dbReference type="AlphaFoldDB" id="A0A5C5VX64"/>
<dbReference type="Proteomes" id="UP000317243">
    <property type="component" value="Unassembled WGS sequence"/>
</dbReference>
<dbReference type="PANTHER" id="PTHR48064:SF6">
    <property type="entry name" value="RECEPTOR-LIKE PROTEIN KINASE 2"/>
    <property type="match status" value="1"/>
</dbReference>
<dbReference type="InterPro" id="IPR032675">
    <property type="entry name" value="LRR_dom_sf"/>
</dbReference>
<feature type="chain" id="PRO_5022792146" evidence="1">
    <location>
        <begin position="23"/>
        <end position="350"/>
    </location>
</feature>
<dbReference type="SUPFAM" id="SSF52047">
    <property type="entry name" value="RNI-like"/>
    <property type="match status" value="1"/>
</dbReference>
<evidence type="ECO:0000313" key="2">
    <source>
        <dbReference type="EMBL" id="TWT43074.1"/>
    </source>
</evidence>
<evidence type="ECO:0000313" key="3">
    <source>
        <dbReference type="Proteomes" id="UP000317243"/>
    </source>
</evidence>
<keyword evidence="3" id="KW-1185">Reference proteome</keyword>
<dbReference type="PANTHER" id="PTHR48064">
    <property type="entry name" value="OS01G0750400 PROTEIN"/>
    <property type="match status" value="1"/>
</dbReference>
<protein>
    <submittedName>
        <fullName evidence="2">Leucine Rich repeats (2 copies)</fullName>
    </submittedName>
</protein>
<keyword evidence="1" id="KW-0732">Signal</keyword>
<proteinExistence type="predicted"/>
<reference evidence="2 3" key="1">
    <citation type="submission" date="2019-02" db="EMBL/GenBank/DDBJ databases">
        <title>Deep-cultivation of Planctomycetes and their phenomic and genomic characterization uncovers novel biology.</title>
        <authorList>
            <person name="Wiegand S."/>
            <person name="Jogler M."/>
            <person name="Boedeker C."/>
            <person name="Pinto D."/>
            <person name="Vollmers J."/>
            <person name="Rivas-Marin E."/>
            <person name="Kohn T."/>
            <person name="Peeters S.H."/>
            <person name="Heuer A."/>
            <person name="Rast P."/>
            <person name="Oberbeckmann S."/>
            <person name="Bunk B."/>
            <person name="Jeske O."/>
            <person name="Meyerdierks A."/>
            <person name="Storesund J.E."/>
            <person name="Kallscheuer N."/>
            <person name="Luecker S."/>
            <person name="Lage O.M."/>
            <person name="Pohl T."/>
            <person name="Merkel B.J."/>
            <person name="Hornburger P."/>
            <person name="Mueller R.-W."/>
            <person name="Bruemmer F."/>
            <person name="Labrenz M."/>
            <person name="Spormann A.M."/>
            <person name="Op Den Camp H."/>
            <person name="Overmann J."/>
            <person name="Amann R."/>
            <person name="Jetten M.S.M."/>
            <person name="Mascher T."/>
            <person name="Medema M.H."/>
            <person name="Devos D.P."/>
            <person name="Kaster A.-K."/>
            <person name="Ovreas L."/>
            <person name="Rohde M."/>
            <person name="Galperin M.Y."/>
            <person name="Jogler C."/>
        </authorList>
    </citation>
    <scope>NUCLEOTIDE SEQUENCE [LARGE SCALE GENOMIC DNA]</scope>
    <source>
        <strain evidence="2 3">KOR42</strain>
    </source>
</reference>
<dbReference type="InterPro" id="IPR053038">
    <property type="entry name" value="RLP_Defense"/>
</dbReference>
<feature type="signal peptide" evidence="1">
    <location>
        <begin position="1"/>
        <end position="22"/>
    </location>
</feature>
<name>A0A5C5VX64_9PLAN</name>
<comment type="caution">
    <text evidence="2">The sequence shown here is derived from an EMBL/GenBank/DDBJ whole genome shotgun (WGS) entry which is preliminary data.</text>
</comment>